<dbReference type="AlphaFoldDB" id="A0A839ZZA7"/>
<comment type="caution">
    <text evidence="1">The sequence shown here is derived from an EMBL/GenBank/DDBJ whole genome shotgun (WGS) entry which is preliminary data.</text>
</comment>
<dbReference type="Proteomes" id="UP000530564">
    <property type="component" value="Unassembled WGS sequence"/>
</dbReference>
<evidence type="ECO:0000313" key="2">
    <source>
        <dbReference type="Proteomes" id="UP000530564"/>
    </source>
</evidence>
<evidence type="ECO:0000313" key="1">
    <source>
        <dbReference type="EMBL" id="MBB3890482.1"/>
    </source>
</evidence>
<name>A0A839ZZA7_9CAUL</name>
<keyword evidence="2" id="KW-1185">Reference proteome</keyword>
<accession>A0A839ZZA7</accession>
<gene>
    <name evidence="1" type="ORF">GGQ61_001199</name>
</gene>
<dbReference type="EMBL" id="JACIDK010000002">
    <property type="protein sequence ID" value="MBB3890482.1"/>
    <property type="molecule type" value="Genomic_DNA"/>
</dbReference>
<protein>
    <submittedName>
        <fullName evidence="1">Uncharacterized protein</fullName>
    </submittedName>
</protein>
<organism evidence="1 2">
    <name type="scientific">Phenylobacterium haematophilum</name>
    <dbReference type="NCBI Taxonomy" id="98513"/>
    <lineage>
        <taxon>Bacteria</taxon>
        <taxon>Pseudomonadati</taxon>
        <taxon>Pseudomonadota</taxon>
        <taxon>Alphaproteobacteria</taxon>
        <taxon>Caulobacterales</taxon>
        <taxon>Caulobacteraceae</taxon>
        <taxon>Phenylobacterium</taxon>
    </lineage>
</organism>
<sequence length="32" mass="3287">MFMSHLDRTLMIAAVLLAALPIAALVTGGAFA</sequence>
<reference evidence="1 2" key="1">
    <citation type="submission" date="2020-08" db="EMBL/GenBank/DDBJ databases">
        <title>Genomic Encyclopedia of Type Strains, Phase IV (KMG-IV): sequencing the most valuable type-strain genomes for metagenomic binning, comparative biology and taxonomic classification.</title>
        <authorList>
            <person name="Goeker M."/>
        </authorList>
    </citation>
    <scope>NUCLEOTIDE SEQUENCE [LARGE SCALE GENOMIC DNA]</scope>
    <source>
        <strain evidence="1 2">DSM 21793</strain>
    </source>
</reference>
<proteinExistence type="predicted"/>